<reference evidence="1" key="2">
    <citation type="journal article" date="2015" name="Fish Shellfish Immunol.">
        <title>Early steps in the European eel (Anguilla anguilla)-Vibrio vulnificus interaction in the gills: Role of the RtxA13 toxin.</title>
        <authorList>
            <person name="Callol A."/>
            <person name="Pajuelo D."/>
            <person name="Ebbesson L."/>
            <person name="Teles M."/>
            <person name="MacKenzie S."/>
            <person name="Amaro C."/>
        </authorList>
    </citation>
    <scope>NUCLEOTIDE SEQUENCE</scope>
</reference>
<organism evidence="1">
    <name type="scientific">Anguilla anguilla</name>
    <name type="common">European freshwater eel</name>
    <name type="synonym">Muraena anguilla</name>
    <dbReference type="NCBI Taxonomy" id="7936"/>
    <lineage>
        <taxon>Eukaryota</taxon>
        <taxon>Metazoa</taxon>
        <taxon>Chordata</taxon>
        <taxon>Craniata</taxon>
        <taxon>Vertebrata</taxon>
        <taxon>Euteleostomi</taxon>
        <taxon>Actinopterygii</taxon>
        <taxon>Neopterygii</taxon>
        <taxon>Teleostei</taxon>
        <taxon>Anguilliformes</taxon>
        <taxon>Anguillidae</taxon>
        <taxon>Anguilla</taxon>
    </lineage>
</organism>
<evidence type="ECO:0000313" key="1">
    <source>
        <dbReference type="EMBL" id="JAH94177.1"/>
    </source>
</evidence>
<name>A0A0E9WUS9_ANGAN</name>
<dbReference type="EMBL" id="GBXM01014400">
    <property type="protein sequence ID" value="JAH94177.1"/>
    <property type="molecule type" value="Transcribed_RNA"/>
</dbReference>
<reference evidence="1" key="1">
    <citation type="submission" date="2014-11" db="EMBL/GenBank/DDBJ databases">
        <authorList>
            <person name="Amaro Gonzalez C."/>
        </authorList>
    </citation>
    <scope>NUCLEOTIDE SEQUENCE</scope>
</reference>
<sequence length="41" mass="5052">MDSLCLFLKFYVQVRPIYFFKCTFNIESLYTAYYMNISQLH</sequence>
<accession>A0A0E9WUS9</accession>
<protein>
    <submittedName>
        <fullName evidence="1">Uncharacterized protein</fullName>
    </submittedName>
</protein>
<proteinExistence type="predicted"/>
<dbReference type="AlphaFoldDB" id="A0A0E9WUS9"/>